<comment type="caution">
    <text evidence="2">The sequence shown here is derived from an EMBL/GenBank/DDBJ whole genome shotgun (WGS) entry which is preliminary data.</text>
</comment>
<dbReference type="InterPro" id="IPR016181">
    <property type="entry name" value="Acyl_CoA_acyltransferase"/>
</dbReference>
<sequence length="150" mass="16760">MVEERRPDVEVDLAKPDHTTLTIEASGVVVGMIRWWEETTPITHQCGIDMFLHPDHHHLGLRNRLTTNPDPLASGARRAPPGDHRPATGNLPAIAAYEKIRFQRIGVAHEFWKDRDEVWRDSLPRHLFRGPAMGPLASGPGMTVSPLSKA</sequence>
<dbReference type="Gene3D" id="3.40.630.30">
    <property type="match status" value="1"/>
</dbReference>
<gene>
    <name evidence="2" type="ORF">NBG84_15700</name>
</gene>
<evidence type="ECO:0000313" key="3">
    <source>
        <dbReference type="Proteomes" id="UP001431429"/>
    </source>
</evidence>
<dbReference type="Proteomes" id="UP001431429">
    <property type="component" value="Unassembled WGS sequence"/>
</dbReference>
<evidence type="ECO:0008006" key="4">
    <source>
        <dbReference type="Google" id="ProtNLM"/>
    </source>
</evidence>
<organism evidence="2 3">
    <name type="scientific">Streptomyces albipurpureus</name>
    <dbReference type="NCBI Taxonomy" id="2897419"/>
    <lineage>
        <taxon>Bacteria</taxon>
        <taxon>Bacillati</taxon>
        <taxon>Actinomycetota</taxon>
        <taxon>Actinomycetes</taxon>
        <taxon>Kitasatosporales</taxon>
        <taxon>Streptomycetaceae</taxon>
        <taxon>Streptomyces</taxon>
    </lineage>
</organism>
<dbReference type="SUPFAM" id="SSF55729">
    <property type="entry name" value="Acyl-CoA N-acyltransferases (Nat)"/>
    <property type="match status" value="1"/>
</dbReference>
<proteinExistence type="predicted"/>
<evidence type="ECO:0000256" key="1">
    <source>
        <dbReference type="SAM" id="MobiDB-lite"/>
    </source>
</evidence>
<evidence type="ECO:0000313" key="2">
    <source>
        <dbReference type="EMBL" id="MCM2389716.1"/>
    </source>
</evidence>
<keyword evidence="3" id="KW-1185">Reference proteome</keyword>
<accession>A0ABT0UN08</accession>
<dbReference type="EMBL" id="JAMQAW010000011">
    <property type="protein sequence ID" value="MCM2389716.1"/>
    <property type="molecule type" value="Genomic_DNA"/>
</dbReference>
<feature type="region of interest" description="Disordered" evidence="1">
    <location>
        <begin position="131"/>
        <end position="150"/>
    </location>
</feature>
<reference evidence="2" key="1">
    <citation type="submission" date="2022-06" db="EMBL/GenBank/DDBJ databases">
        <title>Genome public.</title>
        <authorList>
            <person name="Sun Q."/>
        </authorList>
    </citation>
    <scope>NUCLEOTIDE SEQUENCE</scope>
    <source>
        <strain evidence="2">CWNU-1</strain>
    </source>
</reference>
<protein>
    <recommendedName>
        <fullName evidence="4">GNAT family N-acetyltransferase</fullName>
    </recommendedName>
</protein>
<name>A0ABT0UN08_9ACTN</name>
<dbReference type="RefSeq" id="WP_250920050.1">
    <property type="nucleotide sequence ID" value="NZ_JAMQAW010000011.1"/>
</dbReference>